<organism evidence="7 8">
    <name type="scientific">Taxus chinensis</name>
    <name type="common">Chinese yew</name>
    <name type="synonym">Taxus wallichiana var. chinensis</name>
    <dbReference type="NCBI Taxonomy" id="29808"/>
    <lineage>
        <taxon>Eukaryota</taxon>
        <taxon>Viridiplantae</taxon>
        <taxon>Streptophyta</taxon>
        <taxon>Embryophyta</taxon>
        <taxon>Tracheophyta</taxon>
        <taxon>Spermatophyta</taxon>
        <taxon>Pinopsida</taxon>
        <taxon>Pinidae</taxon>
        <taxon>Conifers II</taxon>
        <taxon>Cupressales</taxon>
        <taxon>Taxaceae</taxon>
        <taxon>Taxus</taxon>
    </lineage>
</organism>
<feature type="region of interest" description="Disordered" evidence="5">
    <location>
        <begin position="76"/>
        <end position="96"/>
    </location>
</feature>
<keyword evidence="1" id="KW-0479">Metal-binding</keyword>
<dbReference type="SUPFAM" id="SSF103612">
    <property type="entry name" value="SBT domain"/>
    <property type="match status" value="1"/>
</dbReference>
<keyword evidence="2 4" id="KW-0863">Zinc-finger</keyword>
<feature type="domain" description="SBP-type" evidence="6">
    <location>
        <begin position="134"/>
        <end position="211"/>
    </location>
</feature>
<name>A0AA38GMN1_TAXCH</name>
<evidence type="ECO:0000256" key="3">
    <source>
        <dbReference type="ARBA" id="ARBA00022833"/>
    </source>
</evidence>
<feature type="compositionally biased region" description="Polar residues" evidence="5">
    <location>
        <begin position="76"/>
        <end position="87"/>
    </location>
</feature>
<feature type="region of interest" description="Disordered" evidence="5">
    <location>
        <begin position="108"/>
        <end position="132"/>
    </location>
</feature>
<proteinExistence type="predicted"/>
<keyword evidence="8" id="KW-1185">Reference proteome</keyword>
<dbReference type="InterPro" id="IPR004333">
    <property type="entry name" value="SBP_dom"/>
</dbReference>
<gene>
    <name evidence="7" type="ORF">KI387_004921</name>
</gene>
<evidence type="ECO:0000256" key="4">
    <source>
        <dbReference type="PROSITE-ProRule" id="PRU00470"/>
    </source>
</evidence>
<dbReference type="Proteomes" id="UP000824469">
    <property type="component" value="Unassembled WGS sequence"/>
</dbReference>
<dbReference type="PROSITE" id="PS51141">
    <property type="entry name" value="ZF_SBP"/>
    <property type="match status" value="1"/>
</dbReference>
<evidence type="ECO:0000256" key="2">
    <source>
        <dbReference type="ARBA" id="ARBA00022771"/>
    </source>
</evidence>
<evidence type="ECO:0000256" key="5">
    <source>
        <dbReference type="SAM" id="MobiDB-lite"/>
    </source>
</evidence>
<evidence type="ECO:0000259" key="6">
    <source>
        <dbReference type="PROSITE" id="PS51141"/>
    </source>
</evidence>
<dbReference type="AlphaFoldDB" id="A0AA38GMN1"/>
<evidence type="ECO:0000256" key="1">
    <source>
        <dbReference type="ARBA" id="ARBA00022723"/>
    </source>
</evidence>
<dbReference type="Pfam" id="PF03110">
    <property type="entry name" value="SBP"/>
    <property type="match status" value="1"/>
</dbReference>
<dbReference type="PANTHER" id="PTHR31251">
    <property type="entry name" value="SQUAMOSA PROMOTER-BINDING-LIKE PROTEIN 4"/>
    <property type="match status" value="1"/>
</dbReference>
<evidence type="ECO:0000313" key="7">
    <source>
        <dbReference type="EMBL" id="KAH9324743.1"/>
    </source>
</evidence>
<dbReference type="GO" id="GO:0005634">
    <property type="term" value="C:nucleus"/>
    <property type="evidence" value="ECO:0007669"/>
    <property type="project" value="InterPro"/>
</dbReference>
<dbReference type="PANTHER" id="PTHR31251:SF219">
    <property type="entry name" value="TRANSCRIPTION FACTOR SBP FAMILY-RELATED"/>
    <property type="match status" value="1"/>
</dbReference>
<sequence>MENEAGAQIAYFSNPFPPGGFSQQKHGGNYNSQARNAGWSLNSWDWDSVMFLAKPVEENSHGRGNSIIHDAEAPSRNVNFSSNSWPENNKRKCSSEVEEDVGSLTLKLGGGSYGDESNSKSNKRFRSGSSVTPYPSCQVDNCRTDLTAAKDYHRRHKVCESHSKASKTLVGNIMQRLCQQCSSIHDIADSIHLKNLTKEREAAGVDLQDITNEGEKHNQRRMDAEDFYQDMLMELSEIWILLAL</sequence>
<evidence type="ECO:0000313" key="8">
    <source>
        <dbReference type="Proteomes" id="UP000824469"/>
    </source>
</evidence>
<reference evidence="7 8" key="1">
    <citation type="journal article" date="2021" name="Nat. Plants">
        <title>The Taxus genome provides insights into paclitaxel biosynthesis.</title>
        <authorList>
            <person name="Xiong X."/>
            <person name="Gou J."/>
            <person name="Liao Q."/>
            <person name="Li Y."/>
            <person name="Zhou Q."/>
            <person name="Bi G."/>
            <person name="Li C."/>
            <person name="Du R."/>
            <person name="Wang X."/>
            <person name="Sun T."/>
            <person name="Guo L."/>
            <person name="Liang H."/>
            <person name="Lu P."/>
            <person name="Wu Y."/>
            <person name="Zhang Z."/>
            <person name="Ro D.K."/>
            <person name="Shang Y."/>
            <person name="Huang S."/>
            <person name="Yan J."/>
        </authorList>
    </citation>
    <scope>NUCLEOTIDE SEQUENCE [LARGE SCALE GENOMIC DNA]</scope>
    <source>
        <strain evidence="7">Ta-2019</strain>
    </source>
</reference>
<dbReference type="Gene3D" id="4.10.1100.10">
    <property type="entry name" value="Transcription factor, SBP-box domain"/>
    <property type="match status" value="1"/>
</dbReference>
<dbReference type="EMBL" id="JAHRHJ020000002">
    <property type="protein sequence ID" value="KAH9324743.1"/>
    <property type="molecule type" value="Genomic_DNA"/>
</dbReference>
<accession>A0AA38GMN1</accession>
<dbReference type="InterPro" id="IPR036893">
    <property type="entry name" value="SBP_sf"/>
</dbReference>
<dbReference type="InterPro" id="IPR044817">
    <property type="entry name" value="SBP-like"/>
</dbReference>
<protein>
    <recommendedName>
        <fullName evidence="6">SBP-type domain-containing protein</fullName>
    </recommendedName>
</protein>
<dbReference type="GO" id="GO:0008270">
    <property type="term" value="F:zinc ion binding"/>
    <property type="evidence" value="ECO:0007669"/>
    <property type="project" value="UniProtKB-KW"/>
</dbReference>
<keyword evidence="3" id="KW-0862">Zinc</keyword>
<dbReference type="GO" id="GO:0003677">
    <property type="term" value="F:DNA binding"/>
    <property type="evidence" value="ECO:0007669"/>
    <property type="project" value="InterPro"/>
</dbReference>
<comment type="caution">
    <text evidence="7">The sequence shown here is derived from an EMBL/GenBank/DDBJ whole genome shotgun (WGS) entry which is preliminary data.</text>
</comment>